<evidence type="ECO:0000313" key="2">
    <source>
        <dbReference type="Proteomes" id="UP001152300"/>
    </source>
</evidence>
<accession>A0A9X0DLX9</accession>
<proteinExistence type="predicted"/>
<evidence type="ECO:0000313" key="1">
    <source>
        <dbReference type="EMBL" id="KAJ8068491.1"/>
    </source>
</evidence>
<evidence type="ECO:0008006" key="3">
    <source>
        <dbReference type="Google" id="ProtNLM"/>
    </source>
</evidence>
<dbReference type="Gene3D" id="1.25.40.20">
    <property type="entry name" value="Ankyrin repeat-containing domain"/>
    <property type="match status" value="1"/>
</dbReference>
<reference evidence="1" key="1">
    <citation type="submission" date="2022-11" db="EMBL/GenBank/DDBJ databases">
        <title>Genome Resource of Sclerotinia nivalis Strain SnTB1, a Plant Pathogen Isolated from American Ginseng.</title>
        <authorList>
            <person name="Fan S."/>
        </authorList>
    </citation>
    <scope>NUCLEOTIDE SEQUENCE</scope>
    <source>
        <strain evidence="1">SnTB1</strain>
    </source>
</reference>
<dbReference type="SUPFAM" id="SSF48403">
    <property type="entry name" value="Ankyrin repeat"/>
    <property type="match status" value="1"/>
</dbReference>
<dbReference type="AlphaFoldDB" id="A0A9X0DLX9"/>
<dbReference type="EMBL" id="JAPEIS010000003">
    <property type="protein sequence ID" value="KAJ8068491.1"/>
    <property type="molecule type" value="Genomic_DNA"/>
</dbReference>
<sequence length="516" mass="59169">MNATQTNKSVAIPEYYPIPVSKEESKSLIRWAANSYWLFSSWSTTSILHQQRKKTRFADVTADAIVADDDIDIDIDSKVLPKAWLRVRGISIKQSRRFGTWTYSFRPICVVPDTSPIFEACKNGDVGEVIRLVQSGMASVFDTSQEGYNLLHVAAGHLRADLCRWLLAQGVQGSEFDTRRRLTALHIASRVSDMDDAMFSYFSTLPQLQSFNNAGHYSDALNTIRVLIEVGQCDPMQAEIFGDTSLHLYRGGAEPLNYMLNQENFLVSVDPQGPRDEHVLEVHISTGSSISDTLVKYMMEKSIKFSESRRLKDGFPDWPIGLHMMLQLLTSEYGRAGTCTSTATVSFISALLEMGADIHHKHEFFGSPLSCLIESNLGRPTPLSLPVITETMPLQIMTWFELLTKADYDLQGYIFQEWKYYQRCIIDPVGYCGVCYMHVFHARNIGNIICKFEWYDYRRQYRNINLSQTRQEQRMPGAWEDGDYEEDWIEDPMDFQYNEATILKIQRPRRSPDFEM</sequence>
<organism evidence="1 2">
    <name type="scientific">Sclerotinia nivalis</name>
    <dbReference type="NCBI Taxonomy" id="352851"/>
    <lineage>
        <taxon>Eukaryota</taxon>
        <taxon>Fungi</taxon>
        <taxon>Dikarya</taxon>
        <taxon>Ascomycota</taxon>
        <taxon>Pezizomycotina</taxon>
        <taxon>Leotiomycetes</taxon>
        <taxon>Helotiales</taxon>
        <taxon>Sclerotiniaceae</taxon>
        <taxon>Sclerotinia</taxon>
    </lineage>
</organism>
<dbReference type="OrthoDB" id="3200163at2759"/>
<dbReference type="Proteomes" id="UP001152300">
    <property type="component" value="Unassembled WGS sequence"/>
</dbReference>
<keyword evidence="2" id="KW-1185">Reference proteome</keyword>
<protein>
    <recommendedName>
        <fullName evidence="3">Ankyrin repeat protein</fullName>
    </recommendedName>
</protein>
<gene>
    <name evidence="1" type="ORF">OCU04_004042</name>
</gene>
<dbReference type="InterPro" id="IPR036770">
    <property type="entry name" value="Ankyrin_rpt-contain_sf"/>
</dbReference>
<name>A0A9X0DLX9_9HELO</name>
<comment type="caution">
    <text evidence="1">The sequence shown here is derived from an EMBL/GenBank/DDBJ whole genome shotgun (WGS) entry which is preliminary data.</text>
</comment>